<proteinExistence type="predicted"/>
<protein>
    <submittedName>
        <fullName evidence="1">Uncharacterized protein</fullName>
    </submittedName>
</protein>
<name>A0A9W5LK59_9BACI</name>
<dbReference type="AlphaFoldDB" id="A0A9W5LK59"/>
<evidence type="ECO:0000313" key="1">
    <source>
        <dbReference type="EMBL" id="ELS62216.1"/>
    </source>
</evidence>
<dbReference type="EMBL" id="AMXN01000002">
    <property type="protein sequence ID" value="ELS62216.1"/>
    <property type="molecule type" value="Genomic_DNA"/>
</dbReference>
<keyword evidence="2" id="KW-1185">Reference proteome</keyword>
<dbReference type="Proteomes" id="UP000011182">
    <property type="component" value="Unassembled WGS sequence"/>
</dbReference>
<comment type="caution">
    <text evidence="1">The sequence shown here is derived from an EMBL/GenBank/DDBJ whole genome shotgun (WGS) entry which is preliminary data.</text>
</comment>
<gene>
    <name evidence="1" type="ORF">BSI_12950</name>
</gene>
<sequence>MVQAVMPGVWELKPERKLTDAERKQEINKLIALIDQKIADYQNFRRNAV</sequence>
<dbReference type="RefSeq" id="WP_003237450.1">
    <property type="nucleotide sequence ID" value="NZ_AMXN01000002.1"/>
</dbReference>
<accession>A0A9W5LK59</accession>
<reference evidence="1 2" key="1">
    <citation type="journal article" date="2014" name="Syst. Appl. Microbiol.">
        <title>Genomic insights into the taxonomic status of the three subspecies of Bacillus subtilis.</title>
        <authorList>
            <person name="Yi H."/>
            <person name="Chun J."/>
            <person name="Cha C.J."/>
        </authorList>
    </citation>
    <scope>NUCLEOTIDE SEQUENCE [LARGE SCALE GENOMIC DNA]</scope>
    <source>
        <strain evidence="1 2">KCTC 13429</strain>
    </source>
</reference>
<evidence type="ECO:0000313" key="2">
    <source>
        <dbReference type="Proteomes" id="UP000011182"/>
    </source>
</evidence>
<organism evidence="1 2">
    <name type="scientific">Bacillus inaquosorum KCTC 13429</name>
    <dbReference type="NCBI Taxonomy" id="1236548"/>
    <lineage>
        <taxon>Bacteria</taxon>
        <taxon>Bacillati</taxon>
        <taxon>Bacillota</taxon>
        <taxon>Bacilli</taxon>
        <taxon>Bacillales</taxon>
        <taxon>Bacillaceae</taxon>
        <taxon>Bacillus</taxon>
    </lineage>
</organism>